<evidence type="ECO:0000256" key="4">
    <source>
        <dbReference type="ARBA" id="ARBA00018070"/>
    </source>
</evidence>
<dbReference type="PANTHER" id="PTHR13190">
    <property type="entry name" value="AUTOPHAGY-RELATED 2, ISOFORM A"/>
    <property type="match status" value="1"/>
</dbReference>
<evidence type="ECO:0000256" key="5">
    <source>
        <dbReference type="ARBA" id="ARBA00022448"/>
    </source>
</evidence>
<dbReference type="OrthoDB" id="18982at2759"/>
<feature type="region of interest" description="Disordered" evidence="12">
    <location>
        <begin position="776"/>
        <end position="804"/>
    </location>
</feature>
<dbReference type="GO" id="GO:0005789">
    <property type="term" value="C:endoplasmic reticulum membrane"/>
    <property type="evidence" value="ECO:0007669"/>
    <property type="project" value="UniProtKB-SubCell"/>
</dbReference>
<comment type="catalytic activity">
    <reaction evidence="10">
        <text>a 1,2-diacyl-sn-glycero-3-phospho-L-serine(in) = a 1,2-diacyl-sn-glycero-3-phospho-L-serine(out)</text>
        <dbReference type="Rhea" id="RHEA:38663"/>
        <dbReference type="ChEBI" id="CHEBI:57262"/>
    </reaction>
</comment>
<keyword evidence="8" id="KW-0445">Lipid transport</keyword>
<evidence type="ECO:0000256" key="12">
    <source>
        <dbReference type="SAM" id="MobiDB-lite"/>
    </source>
</evidence>
<sequence>MSWTNWYKDGAVLLDQLSTESGELTLENVSLDSKNINGILESTPLELVDGYIRELRVSIPWSSLLSENCHFSILGLTLTLAARPPPPSGLLLFHFSLHDVSKEEESLIGDPVGGVQYLAEAIDSILTRLRVSLLDTVIRIEYVPGLETREMQEDNEELLEDQPPLRLARLLDPQNSFYILVKRKMIMDYPVSWKNLILIAGLLAEPLMHHKHHHNIENLLQKSIILQPQSNQAMLNQWTSGSMLESSEFHPVSRGLSVSIEPPIEKAPSTLIYRNQKKSRPQAMKSRNTEVDLGIVDRVYCLLNYSEMDPTCIKTIMDKSQQSSSFELSLTSSQVKINFYVPKIDLRSPPDIPSFVEYFLVATCPFRIIAKQRLTLSLGSMKMSCNSFGLQFGYVDCSMLRRCWPIFVSKDSIDPVESSICFCDLDYLDFCNLLRVRTYQEVHEVENVFDESEDVVPDIAEAMEILLRDTLQETRRKTKDTKKMGGHVFFFPDEANPNQFPDSLGMTQSFYADPDAMSASDIRQKYSIGESDTFDENFVFLIMKSLIQGASTQHTKSQLQKMGMSLYVDPQTSVILCNDGNILKRKERTPPGRSARLLADNPQNQRWSWTLIGRLGSIELFRTHTQKGFPIKVAYWDLINCSNLLLMDWFEDVKQNQVPSLLGGVGPMYSFLQLMQDMTNRMLGLIKFMAEIAFDIMSPDGPALHSQLPSIEHKATLFVKRTIFSRPSDMREGILRLSLIKEGNIWCSWRCNSTKVPSTMMKPVIVAASATSQRFGKRVKNQVAPEASQERRRRENGGSYRGAL</sequence>
<evidence type="ECO:0000256" key="7">
    <source>
        <dbReference type="ARBA" id="ARBA00023006"/>
    </source>
</evidence>
<evidence type="ECO:0000256" key="3">
    <source>
        <dbReference type="ARBA" id="ARBA00009714"/>
    </source>
</evidence>
<name>A0A7R8CQU4_LEPSM</name>
<keyword evidence="6" id="KW-0256">Endoplasmic reticulum</keyword>
<dbReference type="GO" id="GO:0061709">
    <property type="term" value="P:reticulophagy"/>
    <property type="evidence" value="ECO:0007669"/>
    <property type="project" value="TreeGrafter"/>
</dbReference>
<evidence type="ECO:0000256" key="1">
    <source>
        <dbReference type="ARBA" id="ARBA00004406"/>
    </source>
</evidence>
<reference evidence="13" key="1">
    <citation type="submission" date="2021-02" db="EMBL/GenBank/DDBJ databases">
        <authorList>
            <person name="Bekaert M."/>
        </authorList>
    </citation>
    <scope>NUCLEOTIDE SEQUENCE</scope>
    <source>
        <strain evidence="13">IoA-00</strain>
    </source>
</reference>
<dbReference type="GO" id="GO:0032266">
    <property type="term" value="F:phosphatidylinositol-3-phosphate binding"/>
    <property type="evidence" value="ECO:0007669"/>
    <property type="project" value="TreeGrafter"/>
</dbReference>
<comment type="similarity">
    <text evidence="3">Belongs to the ATG2 family.</text>
</comment>
<dbReference type="PANTHER" id="PTHR13190:SF1">
    <property type="entry name" value="AUTOPHAGY-RELATED 2, ISOFORM A"/>
    <property type="match status" value="1"/>
</dbReference>
<evidence type="ECO:0000256" key="9">
    <source>
        <dbReference type="ARBA" id="ARBA00023136"/>
    </source>
</evidence>
<dbReference type="GO" id="GO:0061908">
    <property type="term" value="C:phagophore"/>
    <property type="evidence" value="ECO:0007669"/>
    <property type="project" value="TreeGrafter"/>
</dbReference>
<evidence type="ECO:0000313" key="14">
    <source>
        <dbReference type="Proteomes" id="UP000675881"/>
    </source>
</evidence>
<dbReference type="AlphaFoldDB" id="A0A7R8CQU4"/>
<comment type="subcellular location">
    <subcellularLocation>
        <location evidence="1">Endoplasmic reticulum membrane</location>
        <topology evidence="1">Peripheral membrane protein</topology>
    </subcellularLocation>
    <subcellularLocation>
        <location evidence="2">Preautophagosomal structure membrane</location>
        <topology evidence="2">Peripheral membrane protein</topology>
    </subcellularLocation>
</comment>
<evidence type="ECO:0000256" key="11">
    <source>
        <dbReference type="ARBA" id="ARBA00024615"/>
    </source>
</evidence>
<keyword evidence="7" id="KW-0072">Autophagy</keyword>
<keyword evidence="14" id="KW-1185">Reference proteome</keyword>
<evidence type="ECO:0000256" key="2">
    <source>
        <dbReference type="ARBA" id="ARBA00004623"/>
    </source>
</evidence>
<dbReference type="GO" id="GO:0043495">
    <property type="term" value="F:protein-membrane adaptor activity"/>
    <property type="evidence" value="ECO:0007669"/>
    <property type="project" value="TreeGrafter"/>
</dbReference>
<evidence type="ECO:0000313" key="13">
    <source>
        <dbReference type="EMBL" id="CAF2861843.1"/>
    </source>
</evidence>
<evidence type="ECO:0000256" key="8">
    <source>
        <dbReference type="ARBA" id="ARBA00023055"/>
    </source>
</evidence>
<dbReference type="GO" id="GO:0061723">
    <property type="term" value="P:glycophagy"/>
    <property type="evidence" value="ECO:0007669"/>
    <property type="project" value="TreeGrafter"/>
</dbReference>
<dbReference type="InterPro" id="IPR026849">
    <property type="entry name" value="ATG2"/>
</dbReference>
<organism evidence="13 14">
    <name type="scientific">Lepeophtheirus salmonis</name>
    <name type="common">Salmon louse</name>
    <name type="synonym">Caligus salmonis</name>
    <dbReference type="NCBI Taxonomy" id="72036"/>
    <lineage>
        <taxon>Eukaryota</taxon>
        <taxon>Metazoa</taxon>
        <taxon>Ecdysozoa</taxon>
        <taxon>Arthropoda</taxon>
        <taxon>Crustacea</taxon>
        <taxon>Multicrustacea</taxon>
        <taxon>Hexanauplia</taxon>
        <taxon>Copepoda</taxon>
        <taxon>Siphonostomatoida</taxon>
        <taxon>Caligidae</taxon>
        <taxon>Lepeophtheirus</taxon>
    </lineage>
</organism>
<keyword evidence="5" id="KW-0813">Transport</keyword>
<evidence type="ECO:0000256" key="10">
    <source>
        <dbReference type="ARBA" id="ARBA00024479"/>
    </source>
</evidence>
<keyword evidence="9" id="KW-0472">Membrane</keyword>
<evidence type="ECO:0000256" key="6">
    <source>
        <dbReference type="ARBA" id="ARBA00022824"/>
    </source>
</evidence>
<gene>
    <name evidence="13" type="ORF">LSAA_5955</name>
</gene>
<dbReference type="Proteomes" id="UP000675881">
    <property type="component" value="Chromosome 15"/>
</dbReference>
<proteinExistence type="inferred from homology"/>
<dbReference type="GO" id="GO:0034045">
    <property type="term" value="C:phagophore assembly site membrane"/>
    <property type="evidence" value="ECO:0007669"/>
    <property type="project" value="UniProtKB-SubCell"/>
</dbReference>
<dbReference type="GO" id="GO:0000045">
    <property type="term" value="P:autophagosome assembly"/>
    <property type="evidence" value="ECO:0007669"/>
    <property type="project" value="TreeGrafter"/>
</dbReference>
<dbReference type="GO" id="GO:0000422">
    <property type="term" value="P:autophagy of mitochondrion"/>
    <property type="evidence" value="ECO:0007669"/>
    <property type="project" value="TreeGrafter"/>
</dbReference>
<dbReference type="EMBL" id="HG994594">
    <property type="protein sequence ID" value="CAF2861843.1"/>
    <property type="molecule type" value="Genomic_DNA"/>
</dbReference>
<comment type="catalytic activity">
    <reaction evidence="11">
        <text>a 1,2-diacyl-sn-glycero-3-phosphoethanolamine(in) = a 1,2-diacyl-sn-glycero-3-phosphoethanolamine(out)</text>
        <dbReference type="Rhea" id="RHEA:38895"/>
        <dbReference type="ChEBI" id="CHEBI:64612"/>
    </reaction>
</comment>
<protein>
    <recommendedName>
        <fullName evidence="4">Autophagy-related protein 2</fullName>
    </recommendedName>
</protein>
<dbReference type="GO" id="GO:0006869">
    <property type="term" value="P:lipid transport"/>
    <property type="evidence" value="ECO:0007669"/>
    <property type="project" value="UniProtKB-KW"/>
</dbReference>
<accession>A0A7R8CQU4</accession>
<dbReference type="GO" id="GO:0034727">
    <property type="term" value="P:piecemeal microautophagy of the nucleus"/>
    <property type="evidence" value="ECO:0007669"/>
    <property type="project" value="TreeGrafter"/>
</dbReference>